<dbReference type="PANTHER" id="PTHR43039">
    <property type="entry name" value="ESTERASE-RELATED"/>
    <property type="match status" value="1"/>
</dbReference>
<evidence type="ECO:0000259" key="3">
    <source>
        <dbReference type="Pfam" id="PF00561"/>
    </source>
</evidence>
<dbReference type="EMBL" id="GGEC01000384">
    <property type="protein sequence ID" value="MBW80867.1"/>
    <property type="molecule type" value="Transcribed_RNA"/>
</dbReference>
<comment type="similarity">
    <text evidence="1">Belongs to the AB hydrolase superfamily.</text>
</comment>
<accession>A0A2P2II67</accession>
<protein>
    <submittedName>
        <fullName evidence="4">Putative strigolactone esterase D14</fullName>
    </submittedName>
</protein>
<dbReference type="InterPro" id="IPR029058">
    <property type="entry name" value="AB_hydrolase_fold"/>
</dbReference>
<dbReference type="Gene3D" id="3.40.50.1820">
    <property type="entry name" value="alpha/beta hydrolase"/>
    <property type="match status" value="1"/>
</dbReference>
<dbReference type="GO" id="GO:0016787">
    <property type="term" value="F:hydrolase activity"/>
    <property type="evidence" value="ECO:0007669"/>
    <property type="project" value="UniProtKB-KW"/>
</dbReference>
<feature type="domain" description="AB hydrolase-1" evidence="3">
    <location>
        <begin position="21"/>
        <end position="174"/>
    </location>
</feature>
<reference evidence="4" key="1">
    <citation type="submission" date="2018-02" db="EMBL/GenBank/DDBJ databases">
        <title>Rhizophora mucronata_Transcriptome.</title>
        <authorList>
            <person name="Meera S.P."/>
            <person name="Sreeshan A."/>
            <person name="Augustine A."/>
        </authorList>
    </citation>
    <scope>NUCLEOTIDE SEQUENCE</scope>
    <source>
        <tissue evidence="4">Leaf</tissue>
    </source>
</reference>
<name>A0A2P2II67_RHIMU</name>
<evidence type="ECO:0000256" key="2">
    <source>
        <dbReference type="ARBA" id="ARBA00022801"/>
    </source>
</evidence>
<sequence length="269" mass="29623">MLEKGLSGAMNAGIIGSGCETIILAHGYGGDQSLWDKTLPYLTKHYRVLVFDWCFSGAIKDPNLFDPVKYSSYDAFANDLIALMDEMGLKSSVFVGHSMSGMIGCIASTKRPELFKRLVLVGASPRYLNADDYEGGFKDSDIDDILSHIEADYHNWASTFASLVVDATDPTSVEKLTECLQRMRPDVALCLAKTVFCSDERDILDKVMTPCTIIQTKRDIVVPDSVAHFMRERIKGSCTVEILDSTHGHLPHLTAPLQLVDVLVEVIGV</sequence>
<organism evidence="4">
    <name type="scientific">Rhizophora mucronata</name>
    <name type="common">Asiatic mangrove</name>
    <dbReference type="NCBI Taxonomy" id="61149"/>
    <lineage>
        <taxon>Eukaryota</taxon>
        <taxon>Viridiplantae</taxon>
        <taxon>Streptophyta</taxon>
        <taxon>Embryophyta</taxon>
        <taxon>Tracheophyta</taxon>
        <taxon>Spermatophyta</taxon>
        <taxon>Magnoliopsida</taxon>
        <taxon>eudicotyledons</taxon>
        <taxon>Gunneridae</taxon>
        <taxon>Pentapetalae</taxon>
        <taxon>rosids</taxon>
        <taxon>fabids</taxon>
        <taxon>Malpighiales</taxon>
        <taxon>Rhizophoraceae</taxon>
        <taxon>Rhizophora</taxon>
    </lineage>
</organism>
<keyword evidence="2" id="KW-0378">Hydrolase</keyword>
<dbReference type="AlphaFoldDB" id="A0A2P2II67"/>
<dbReference type="InterPro" id="IPR000073">
    <property type="entry name" value="AB_hydrolase_1"/>
</dbReference>
<evidence type="ECO:0000256" key="1">
    <source>
        <dbReference type="ARBA" id="ARBA00008645"/>
    </source>
</evidence>
<dbReference type="FunFam" id="3.40.50.1820:FF:000042">
    <property type="entry name" value="probable strigolactone esterase DAD2"/>
    <property type="match status" value="1"/>
</dbReference>
<dbReference type="PROSITE" id="PS51257">
    <property type="entry name" value="PROKAR_LIPOPROTEIN"/>
    <property type="match status" value="1"/>
</dbReference>
<proteinExistence type="inferred from homology"/>
<dbReference type="SUPFAM" id="SSF53474">
    <property type="entry name" value="alpha/beta-Hydrolases"/>
    <property type="match status" value="1"/>
</dbReference>
<evidence type="ECO:0000313" key="4">
    <source>
        <dbReference type="EMBL" id="MBW80867.1"/>
    </source>
</evidence>
<dbReference type="Pfam" id="PF00561">
    <property type="entry name" value="Abhydrolase_1"/>
    <property type="match status" value="1"/>
</dbReference>